<evidence type="ECO:0000313" key="1">
    <source>
        <dbReference type="EMBL" id="SEA33058.1"/>
    </source>
</evidence>
<reference evidence="1 2" key="1">
    <citation type="submission" date="2016-10" db="EMBL/GenBank/DDBJ databases">
        <authorList>
            <person name="de Groot N.N."/>
        </authorList>
    </citation>
    <scope>NUCLEOTIDE SEQUENCE [LARGE SCALE GENOMIC DNA]</scope>
    <source>
        <strain evidence="1 2">CGMCC 1.8712</strain>
    </source>
</reference>
<protein>
    <submittedName>
        <fullName evidence="1">Uncharacterized protein</fullName>
    </submittedName>
</protein>
<dbReference type="Proteomes" id="UP000236755">
    <property type="component" value="Unassembled WGS sequence"/>
</dbReference>
<evidence type="ECO:0000313" key="2">
    <source>
        <dbReference type="Proteomes" id="UP000236755"/>
    </source>
</evidence>
<dbReference type="InterPro" id="IPR045397">
    <property type="entry name" value="TumE-like"/>
</dbReference>
<accession>A0A1H4ABA8</accession>
<dbReference type="Pfam" id="PF20126">
    <property type="entry name" value="TumE"/>
    <property type="match status" value="1"/>
</dbReference>
<organism evidence="1 2">
    <name type="scientific">Haloplanus vescus</name>
    <dbReference type="NCBI Taxonomy" id="555874"/>
    <lineage>
        <taxon>Archaea</taxon>
        <taxon>Methanobacteriati</taxon>
        <taxon>Methanobacteriota</taxon>
        <taxon>Stenosarchaea group</taxon>
        <taxon>Halobacteria</taxon>
        <taxon>Halobacteriales</taxon>
        <taxon>Haloferacaceae</taxon>
        <taxon>Haloplanus</taxon>
    </lineage>
</organism>
<proteinExistence type="predicted"/>
<sequence length="144" mass="16417">MVPPTGDGGNPAPIDRPILEFLQTRLQATRQVSHAAITDASGHFELQVVFASSYYPAPVDDATLTVRWYTNDDFTIHYRELHSGHTWECRWDRHPNPHNTRDHFHPPPTAPTPGDDDSWPTDHCDVLQLVLDEIEDRIAALWDD</sequence>
<dbReference type="RefSeq" id="WP_092635677.1">
    <property type="nucleotide sequence ID" value="NZ_FNQT01000005.1"/>
</dbReference>
<dbReference type="EMBL" id="FNQT01000005">
    <property type="protein sequence ID" value="SEA33058.1"/>
    <property type="molecule type" value="Genomic_DNA"/>
</dbReference>
<dbReference type="STRING" id="555874.SAMN04488065_2702"/>
<keyword evidence="2" id="KW-1185">Reference proteome</keyword>
<name>A0A1H4ABA8_9EURY</name>
<dbReference type="AlphaFoldDB" id="A0A1H4ABA8"/>
<gene>
    <name evidence="1" type="ORF">SAMN04488065_2702</name>
</gene>